<protein>
    <submittedName>
        <fullName evidence="2 3">Superinfection exclusion</fullName>
    </submittedName>
</protein>
<dbReference type="RefSeq" id="WP_001066166.1">
    <property type="nucleotide sequence ID" value="NC_006511.1"/>
</dbReference>
<keyword evidence="1" id="KW-0472">Membrane</keyword>
<dbReference type="KEGG" id="spt:SPA2416"/>
<name>A0A0H2WSJ5_SALPA</name>
<organism evidence="2 4">
    <name type="scientific">Salmonella paratyphi A (strain ATCC 9150 / SARB42)</name>
    <dbReference type="NCBI Taxonomy" id="295319"/>
    <lineage>
        <taxon>Bacteria</taxon>
        <taxon>Pseudomonadati</taxon>
        <taxon>Pseudomonadota</taxon>
        <taxon>Gammaproteobacteria</taxon>
        <taxon>Enterobacterales</taxon>
        <taxon>Enterobacteriaceae</taxon>
        <taxon>Salmonella</taxon>
    </lineage>
</organism>
<keyword evidence="1" id="KW-1133">Transmembrane helix</keyword>
<sequence>MNNSWWQELKHFFLQGMTLKQLIHMLIILILLIVVMPVSVKEWVNLHNPEILPHYWMYYILLFCVSYVLNGVFNSVYHAVTERIEALTAQRRKAREEKVVRDLFDSLTPGERAYLAFAVAANNQLKTEKGSPESISLLEKGLITRLPSVIGYPDIDRFVIPEKYFNECYMRFAGKSDILMNELIAQDEQLKKITT</sequence>
<proteinExistence type="predicted"/>
<dbReference type="EMBL" id="CP000026">
    <property type="protein sequence ID" value="AAV78297.1"/>
    <property type="molecule type" value="Genomic_DNA"/>
</dbReference>
<evidence type="ECO:0000313" key="3">
    <source>
        <dbReference type="EMBL" id="HAE6988264.1"/>
    </source>
</evidence>
<dbReference type="AlphaFoldDB" id="A0A0H2WSJ5"/>
<reference evidence="3" key="3">
    <citation type="submission" date="2018-07" db="EMBL/GenBank/DDBJ databases">
        <authorList>
            <consortium name="NCBI Pathogen Detection Project"/>
        </authorList>
    </citation>
    <scope>NUCLEOTIDE SEQUENCE</scope>
    <source>
        <strain evidence="3">ATCC 9150</strain>
    </source>
</reference>
<dbReference type="Pfam" id="PF14163">
    <property type="entry name" value="SieB"/>
    <property type="match status" value="1"/>
</dbReference>
<dbReference type="EMBL" id="DAASTS010000026">
    <property type="protein sequence ID" value="HAE6988264.1"/>
    <property type="molecule type" value="Genomic_DNA"/>
</dbReference>
<dbReference type="Proteomes" id="UP000008185">
    <property type="component" value="Chromosome"/>
</dbReference>
<accession>A0A0H2WSJ5</accession>
<evidence type="ECO:0000256" key="1">
    <source>
        <dbReference type="SAM" id="Phobius"/>
    </source>
</evidence>
<gene>
    <name evidence="2" type="primary">sieB</name>
    <name evidence="2" type="ordered locus">SPA2416</name>
    <name evidence="3" type="ORF">GNB70_004063</name>
</gene>
<evidence type="ECO:0000313" key="2">
    <source>
        <dbReference type="EMBL" id="AAV78297.1"/>
    </source>
</evidence>
<reference evidence="3" key="2">
    <citation type="journal article" date="2018" name="Genome Biol.">
        <title>SKESA: strategic k-mer extension for scrupulous assemblies.</title>
        <authorList>
            <person name="Souvorov A."/>
            <person name="Agarwala R."/>
            <person name="Lipman D.J."/>
        </authorList>
    </citation>
    <scope>NUCLEOTIDE SEQUENCE</scope>
    <source>
        <strain evidence="3">ATCC 9150</strain>
    </source>
</reference>
<reference evidence="2 4" key="1">
    <citation type="journal article" date="2004" name="Nat. Genet.">
        <title>Comparison of genome degradation in Paratyphi A and Typhi, human-restricted serovars of Salmonella enterica that cause typhoid.</title>
        <authorList>
            <person name="McClelland M."/>
            <person name="Sanderson K.E."/>
            <person name="Clifton S.W."/>
            <person name="Latreille P."/>
            <person name="Porwollik S."/>
            <person name="Sabo A."/>
            <person name="Meyer R."/>
            <person name="Bieri T."/>
            <person name="Ozersky P."/>
            <person name="McLellan M."/>
            <person name="Harkins C.R."/>
            <person name="Wang C."/>
            <person name="Nguyen C."/>
            <person name="Berghoff A."/>
            <person name="Elliott G."/>
            <person name="Kohlberg S."/>
            <person name="Strong C."/>
            <person name="Du F."/>
            <person name="Carter J."/>
            <person name="Kremizki C."/>
            <person name="Layman D."/>
            <person name="Leonard S."/>
            <person name="Sun H."/>
            <person name="Fulton L."/>
            <person name="Nash W."/>
            <person name="Miner T."/>
            <person name="Minx P."/>
            <person name="Delehaunty K."/>
            <person name="Fronick C."/>
            <person name="Magrini V."/>
            <person name="Nhan M."/>
            <person name="Warren W."/>
            <person name="Florea L."/>
            <person name="Spieth J."/>
            <person name="Wilson R.K."/>
        </authorList>
    </citation>
    <scope>NUCLEOTIDE SEQUENCE [LARGE SCALE GENOMIC DNA]</scope>
    <source>
        <strain evidence="2">ATCC 9150</strain>
        <strain evidence="4">ATCC 9150 / SARB42</strain>
    </source>
</reference>
<feature type="transmembrane region" description="Helical" evidence="1">
    <location>
        <begin position="21"/>
        <end position="40"/>
    </location>
</feature>
<dbReference type="HOGENOM" id="CLU_095690_0_0_6"/>
<evidence type="ECO:0000313" key="4">
    <source>
        <dbReference type="Proteomes" id="UP000008185"/>
    </source>
</evidence>
<feature type="transmembrane region" description="Helical" evidence="1">
    <location>
        <begin position="55"/>
        <end position="73"/>
    </location>
</feature>
<dbReference type="InterPro" id="IPR025982">
    <property type="entry name" value="SieB"/>
</dbReference>
<keyword evidence="1" id="KW-0812">Transmembrane</keyword>